<evidence type="ECO:0000313" key="8">
    <source>
        <dbReference type="Proteomes" id="UP000271626"/>
    </source>
</evidence>
<gene>
    <name evidence="7" type="primary">qacA_6</name>
    <name evidence="7" type="ORF">NCTC10741_03600</name>
</gene>
<dbReference type="InterPro" id="IPR020846">
    <property type="entry name" value="MFS_dom"/>
</dbReference>
<comment type="subcellular location">
    <subcellularLocation>
        <location evidence="1">Cell membrane</location>
        <topology evidence="1">Multi-pass membrane protein</topology>
    </subcellularLocation>
</comment>
<evidence type="ECO:0000256" key="1">
    <source>
        <dbReference type="ARBA" id="ARBA00004651"/>
    </source>
</evidence>
<feature type="transmembrane region" description="Helical" evidence="5">
    <location>
        <begin position="55"/>
        <end position="74"/>
    </location>
</feature>
<proteinExistence type="predicted"/>
<feature type="domain" description="Major facilitator superfamily (MFS) profile" evidence="6">
    <location>
        <begin position="17"/>
        <end position="77"/>
    </location>
</feature>
<evidence type="ECO:0000256" key="5">
    <source>
        <dbReference type="SAM" id="Phobius"/>
    </source>
</evidence>
<dbReference type="PROSITE" id="PS50850">
    <property type="entry name" value="MFS"/>
    <property type="match status" value="1"/>
</dbReference>
<keyword evidence="2 5" id="KW-0812">Transmembrane</keyword>
<protein>
    <submittedName>
        <fullName evidence="7">Antiseptic resistance protein</fullName>
    </submittedName>
</protein>
<sequence>MFEEFFVSTTPRRAWAGLAALLLPVFLVSMDASVLYLAMPHLTTALHPTPAEQLWILDIYPFMLAGLLITMGNLGDR</sequence>
<evidence type="ECO:0000256" key="3">
    <source>
        <dbReference type="ARBA" id="ARBA00022989"/>
    </source>
</evidence>
<evidence type="ECO:0000259" key="6">
    <source>
        <dbReference type="PROSITE" id="PS50850"/>
    </source>
</evidence>
<keyword evidence="3 5" id="KW-1133">Transmembrane helix</keyword>
<dbReference type="GO" id="GO:0022857">
    <property type="term" value="F:transmembrane transporter activity"/>
    <property type="evidence" value="ECO:0007669"/>
    <property type="project" value="InterPro"/>
</dbReference>
<dbReference type="AlphaFoldDB" id="A0A3P8LGH3"/>
<dbReference type="GO" id="GO:0005886">
    <property type="term" value="C:plasma membrane"/>
    <property type="evidence" value="ECO:0007669"/>
    <property type="project" value="UniProtKB-SubCell"/>
</dbReference>
<accession>A0A3P8LGH3</accession>
<dbReference type="Proteomes" id="UP000271626">
    <property type="component" value="Chromosome"/>
</dbReference>
<dbReference type="SUPFAM" id="SSF103473">
    <property type="entry name" value="MFS general substrate transporter"/>
    <property type="match status" value="1"/>
</dbReference>
<dbReference type="EMBL" id="LR131273">
    <property type="protein sequence ID" value="VDR40442.1"/>
    <property type="molecule type" value="Genomic_DNA"/>
</dbReference>
<organism evidence="7 8">
    <name type="scientific">Tsukamurella paurometabola</name>
    <name type="common">Corynebacterium paurometabolum</name>
    <dbReference type="NCBI Taxonomy" id="2061"/>
    <lineage>
        <taxon>Bacteria</taxon>
        <taxon>Bacillati</taxon>
        <taxon>Actinomycetota</taxon>
        <taxon>Actinomycetes</taxon>
        <taxon>Mycobacteriales</taxon>
        <taxon>Tsukamurellaceae</taxon>
        <taxon>Tsukamurella</taxon>
    </lineage>
</organism>
<evidence type="ECO:0000256" key="2">
    <source>
        <dbReference type="ARBA" id="ARBA00022692"/>
    </source>
</evidence>
<name>A0A3P8LGH3_TSUPA</name>
<evidence type="ECO:0000256" key="4">
    <source>
        <dbReference type="ARBA" id="ARBA00023136"/>
    </source>
</evidence>
<reference evidence="7 8" key="1">
    <citation type="submission" date="2018-12" db="EMBL/GenBank/DDBJ databases">
        <authorList>
            <consortium name="Pathogen Informatics"/>
        </authorList>
    </citation>
    <scope>NUCLEOTIDE SEQUENCE [LARGE SCALE GENOMIC DNA]</scope>
    <source>
        <strain evidence="7 8">NCTC10741</strain>
    </source>
</reference>
<evidence type="ECO:0000313" key="7">
    <source>
        <dbReference type="EMBL" id="VDR40442.1"/>
    </source>
</evidence>
<dbReference type="InterPro" id="IPR036259">
    <property type="entry name" value="MFS_trans_sf"/>
</dbReference>
<keyword evidence="4 5" id="KW-0472">Membrane</keyword>